<reference evidence="3 4" key="1">
    <citation type="submission" date="2024-01" db="EMBL/GenBank/DDBJ databases">
        <title>Characterization of antibiotic resistant novel bacterial strains and their environmental applications.</title>
        <authorList>
            <person name="Manzoor S."/>
            <person name="Abbas S."/>
            <person name="Arshad M."/>
            <person name="Ahmed I."/>
        </authorList>
    </citation>
    <scope>NUCLEOTIDE SEQUENCE [LARGE SCALE GENOMIC DNA]</scope>
    <source>
        <strain evidence="3 4">NCCP-602</strain>
    </source>
</reference>
<dbReference type="InterPro" id="IPR003870">
    <property type="entry name" value="DUF222"/>
</dbReference>
<evidence type="ECO:0000313" key="3">
    <source>
        <dbReference type="EMBL" id="GAA0036116.1"/>
    </source>
</evidence>
<dbReference type="CDD" id="cd00085">
    <property type="entry name" value="HNHc"/>
    <property type="match status" value="1"/>
</dbReference>
<dbReference type="EMBL" id="BAAAAF010000007">
    <property type="protein sequence ID" value="GAA0036116.1"/>
    <property type="molecule type" value="Genomic_DNA"/>
</dbReference>
<proteinExistence type="predicted"/>
<keyword evidence="4" id="KW-1185">Reference proteome</keyword>
<dbReference type="Proteomes" id="UP001498238">
    <property type="component" value="Unassembled WGS sequence"/>
</dbReference>
<sequence length="788" mass="86120">MRIGSSVAELSEIAAESDQVQLRVLEVTAGIVLERAVRFFGAPLPAGDTPYRVESIVAAVARCTESAEADSASAASGTSKASTRAESAAASTTTSHCPQSSAAQFGPHTGASTDLVHVPRTSTVLAVYDADFCARMTHDHTCLYAVEGETVSDAEDLETETQEPPVEFPEFRLGTDMSAWISDNVPAEDIAETATILGMSIAKAYRHLGVALTIIHGLPRFADRVRTGDFTMAHVAVVADLCRSVAFRYLPRIDEHLAARRADVTSDKLRISLRKFINVLEPPEDRSKIAAERRRVDLHTFKNGGAVMTLNGPADELHACFRRVEAMARAVRSRRGAGFDLPPGVEIVDDRAMDNLMYDIITRPQPKLALKVRSINPVTGLQTTREEPLLDADGNLLFDIDAEGSIVMDSGEVIKRAAGDGRAGLSGSAAGAGVNAHRPPASGSAFSAFGLNEPVIIDSMVVIAMPTHQWWLAMQAGVVVTVPFLSLFGDSKLPGVLPDGSPIPAETARRIAGRCSTVTRILTEPATGTPIDAKATTYRIPNNVRKTLIAQWAMCTVPGCPRKAVTSEIDHVDPFFHLKPLAGGLTRFGNLHPLCKRHHALKTAGRLRARMRESGVVEYEFKHGVTTKSRAPDQPIDVAHAFEFAELCGLSPGEVPIPDHLIPPPKDDVEFPPDEEEIRRREEEETRAAAEAERIRRIDVEYQRSQEARRRKRLADLLNWKNVAQQPCLPVGSDPVTMKRLMPARQADPWESARRREEAGDTWTEPLDDVWSKPVQWYHDYSDDPPPF</sequence>
<accession>A0ABP3CB27</accession>
<feature type="compositionally biased region" description="Low complexity" evidence="1">
    <location>
        <begin position="69"/>
        <end position="95"/>
    </location>
</feature>
<dbReference type="InterPro" id="IPR003615">
    <property type="entry name" value="HNH_nuc"/>
</dbReference>
<evidence type="ECO:0000259" key="2">
    <source>
        <dbReference type="SMART" id="SM00507"/>
    </source>
</evidence>
<dbReference type="Pfam" id="PF02720">
    <property type="entry name" value="DUF222"/>
    <property type="match status" value="1"/>
</dbReference>
<evidence type="ECO:0000256" key="1">
    <source>
        <dbReference type="SAM" id="MobiDB-lite"/>
    </source>
</evidence>
<comment type="caution">
    <text evidence="3">The sequence shown here is derived from an EMBL/GenBank/DDBJ whole genome shotgun (WGS) entry which is preliminary data.</text>
</comment>
<feature type="domain" description="HNH nuclease" evidence="2">
    <location>
        <begin position="543"/>
        <end position="600"/>
    </location>
</feature>
<evidence type="ECO:0000313" key="4">
    <source>
        <dbReference type="Proteomes" id="UP001498238"/>
    </source>
</evidence>
<dbReference type="SMART" id="SM00507">
    <property type="entry name" value="HNHc"/>
    <property type="match status" value="1"/>
</dbReference>
<feature type="region of interest" description="Disordered" evidence="1">
    <location>
        <begin position="68"/>
        <end position="108"/>
    </location>
</feature>
<feature type="region of interest" description="Disordered" evidence="1">
    <location>
        <begin position="743"/>
        <end position="767"/>
    </location>
</feature>
<organism evidence="3 4">
    <name type="scientific">Brevibacterium metallidurans</name>
    <dbReference type="NCBI Taxonomy" id="1482676"/>
    <lineage>
        <taxon>Bacteria</taxon>
        <taxon>Bacillati</taxon>
        <taxon>Actinomycetota</taxon>
        <taxon>Actinomycetes</taxon>
        <taxon>Micrococcales</taxon>
        <taxon>Brevibacteriaceae</taxon>
        <taxon>Brevibacterium</taxon>
    </lineage>
</organism>
<name>A0ABP3CB27_9MICO</name>
<gene>
    <name evidence="3" type="ORF">NCCP602_20770</name>
</gene>
<protein>
    <recommendedName>
        <fullName evidence="2">HNH nuclease domain-containing protein</fullName>
    </recommendedName>
</protein>